<proteinExistence type="predicted"/>
<name>A0ACD4D006_9HYPH</name>
<evidence type="ECO:0000313" key="1">
    <source>
        <dbReference type="EMBL" id="UXN59114.1"/>
    </source>
</evidence>
<sequence length="598" mass="63759">MTSSHIFSGVSSISLPAAAAGGSSPLTLREIVFFLKMRWPWMLATTSVFLALAGVYVLTAQPIFVASTQLLVFSQVNGSEAQRAFAEDAFLEAQLEIAKSNDVLGETAKTLDLANDPAFADKAPSLQDKAKAWLTGTLHDGETEGATDAAEQESLKEGKTEPADRVVARLQRLAVLRRDRIITRLRNMVVLRRIGRSMIIEISADASSPRRAVEIADTLAKQYIRKNILMKAEAARQYSAWLEKFVTEQQRGLTEAANALATFKSNPRDQFKLAELQSAADARRTLYESTLTQFTEAKQRISYSVSDATIVSPATAPLSRARPRGGLVVAFATAVGTGAGLMLAMIRHAGDRRIVRALRLAEAAELPFVTQLARSEKVRNGNSACFLAADAGSGSSATYPIIPGMAGLAATVAGLRRKRKVVIGIVAVDPGSGASTIACELAVQSAESGCRTLLIDAAAEKPSLSSSIAPYSSTGLVDVLDNIDLIQTAALPLTPTLTFLPLGRMRGVSPAIRLSSGRTQLNFNDLKKDFDAIFVDISAFSTSPDANAIAPELDGVLVVTCHGRTSIDDTVEVIDGMRNVGAEVLGAIINKSPLRMQS</sequence>
<gene>
    <name evidence="1" type="ORF">N8E88_09600</name>
</gene>
<dbReference type="Proteomes" id="UP001061991">
    <property type="component" value="Plasmid p_unnamed1"/>
</dbReference>
<evidence type="ECO:0000313" key="2">
    <source>
        <dbReference type="Proteomes" id="UP001061991"/>
    </source>
</evidence>
<geneLocation type="plasmid" evidence="1 2">
    <name>p_unnamed1</name>
</geneLocation>
<keyword evidence="1" id="KW-0614">Plasmid</keyword>
<protein>
    <submittedName>
        <fullName evidence="1">Wzz/FepE/Etk N-terminal domain-containing protein</fullName>
    </submittedName>
</protein>
<dbReference type="EMBL" id="CP104972">
    <property type="protein sequence ID" value="UXN59114.1"/>
    <property type="molecule type" value="Genomic_DNA"/>
</dbReference>
<organism evidence="1 2">
    <name type="scientific">Phyllobacterium zundukense</name>
    <dbReference type="NCBI Taxonomy" id="1867719"/>
    <lineage>
        <taxon>Bacteria</taxon>
        <taxon>Pseudomonadati</taxon>
        <taxon>Pseudomonadota</taxon>
        <taxon>Alphaproteobacteria</taxon>
        <taxon>Hyphomicrobiales</taxon>
        <taxon>Phyllobacteriaceae</taxon>
        <taxon>Phyllobacterium</taxon>
    </lineage>
</organism>
<accession>A0ACD4D006</accession>
<keyword evidence="2" id="KW-1185">Reference proteome</keyword>
<reference evidence="1" key="1">
    <citation type="submission" date="2022-09" db="EMBL/GenBank/DDBJ databases">
        <title>Interaction between co-microsymbionts with complementary sets of symbiotic genes in legume-rhizobium systems.</title>
        <authorList>
            <person name="Safronova V."/>
            <person name="Sazanova A."/>
            <person name="Afonin A."/>
            <person name="Chirak E."/>
        </authorList>
    </citation>
    <scope>NUCLEOTIDE SEQUENCE</scope>
    <source>
        <strain evidence="1">A18/3m</strain>
    </source>
</reference>